<name>A0A1Y0AZS2_9LAMI</name>
<protein>
    <submittedName>
        <fullName evidence="1">Uncharacterized protein</fullName>
    </submittedName>
</protein>
<dbReference type="EMBL" id="KY774314">
    <property type="protein sequence ID" value="ART30675.1"/>
    <property type="molecule type" value="Genomic_DNA"/>
</dbReference>
<organism evidence="1">
    <name type="scientific">Utricularia reniformis</name>
    <dbReference type="NCBI Taxonomy" id="192314"/>
    <lineage>
        <taxon>Eukaryota</taxon>
        <taxon>Viridiplantae</taxon>
        <taxon>Streptophyta</taxon>
        <taxon>Embryophyta</taxon>
        <taxon>Tracheophyta</taxon>
        <taxon>Spermatophyta</taxon>
        <taxon>Magnoliopsida</taxon>
        <taxon>eudicotyledons</taxon>
        <taxon>Gunneridae</taxon>
        <taxon>Pentapetalae</taxon>
        <taxon>asterids</taxon>
        <taxon>lamiids</taxon>
        <taxon>Lamiales</taxon>
        <taxon>Lentibulariaceae</taxon>
        <taxon>Utricularia</taxon>
    </lineage>
</organism>
<gene>
    <name evidence="1" type="ORF">AEK19_MT0408</name>
</gene>
<accession>A0A1Y0AZS2</accession>
<sequence length="73" mass="7850">MSANLLPLAPLLGSVFHDVSQVIPRGMVETHGMYLFMRPGRAWDNIDTISSTDCSQDSLKGVTDAGDVEVGKT</sequence>
<geneLocation type="mitochondrion" evidence="1"/>
<keyword evidence="1" id="KW-0496">Mitochondrion</keyword>
<evidence type="ECO:0000313" key="1">
    <source>
        <dbReference type="EMBL" id="ART30675.1"/>
    </source>
</evidence>
<dbReference type="AlphaFoldDB" id="A0A1Y0AZS2"/>
<reference evidence="1" key="1">
    <citation type="submission" date="2017-03" db="EMBL/GenBank/DDBJ databases">
        <title>The mitochondrial genome of the carnivorous plant Utricularia reniformis (Lentibulariaceae): structure, comparative analysis and evolutionary landmarks.</title>
        <authorList>
            <person name="Silva S.R."/>
            <person name="Alvarenga D.O."/>
            <person name="Michael T.P."/>
            <person name="Miranda V.F.O."/>
            <person name="Varani A.M."/>
        </authorList>
    </citation>
    <scope>NUCLEOTIDE SEQUENCE</scope>
</reference>
<proteinExistence type="predicted"/>